<dbReference type="EMBL" id="JACASF010000012">
    <property type="protein sequence ID" value="KAF6443216.1"/>
    <property type="molecule type" value="Genomic_DNA"/>
</dbReference>
<accession>A0A7J8F6F9</accession>
<dbReference type="AlphaFoldDB" id="A0A7J8F6F9"/>
<name>A0A7J8F6F9_MOLMO</name>
<evidence type="ECO:0000313" key="3">
    <source>
        <dbReference type="Proteomes" id="UP000550707"/>
    </source>
</evidence>
<feature type="region of interest" description="Disordered" evidence="1">
    <location>
        <begin position="43"/>
        <end position="63"/>
    </location>
</feature>
<evidence type="ECO:0000313" key="2">
    <source>
        <dbReference type="EMBL" id="KAF6443216.1"/>
    </source>
</evidence>
<protein>
    <submittedName>
        <fullName evidence="2">Uncharacterized protein</fullName>
    </submittedName>
</protein>
<dbReference type="Proteomes" id="UP000550707">
    <property type="component" value="Unassembled WGS sequence"/>
</dbReference>
<keyword evidence="3" id="KW-1185">Reference proteome</keyword>
<reference evidence="2 3" key="1">
    <citation type="journal article" date="2020" name="Nature">
        <title>Six reference-quality genomes reveal evolution of bat adaptations.</title>
        <authorList>
            <person name="Jebb D."/>
            <person name="Huang Z."/>
            <person name="Pippel M."/>
            <person name="Hughes G.M."/>
            <person name="Lavrichenko K."/>
            <person name="Devanna P."/>
            <person name="Winkler S."/>
            <person name="Jermiin L.S."/>
            <person name="Skirmuntt E.C."/>
            <person name="Katzourakis A."/>
            <person name="Burkitt-Gray L."/>
            <person name="Ray D.A."/>
            <person name="Sullivan K.A.M."/>
            <person name="Roscito J.G."/>
            <person name="Kirilenko B.M."/>
            <person name="Davalos L.M."/>
            <person name="Corthals A.P."/>
            <person name="Power M.L."/>
            <person name="Jones G."/>
            <person name="Ransome R.D."/>
            <person name="Dechmann D.K.N."/>
            <person name="Locatelli A.G."/>
            <person name="Puechmaille S.J."/>
            <person name="Fedrigo O."/>
            <person name="Jarvis E.D."/>
            <person name="Hiller M."/>
            <person name="Vernes S.C."/>
            <person name="Myers E.W."/>
            <person name="Teeling E.C."/>
        </authorList>
    </citation>
    <scope>NUCLEOTIDE SEQUENCE [LARGE SCALE GENOMIC DNA]</scope>
    <source>
        <strain evidence="2">MMolMol1</strain>
        <tissue evidence="2">Muscle</tissue>
    </source>
</reference>
<evidence type="ECO:0000256" key="1">
    <source>
        <dbReference type="SAM" id="MobiDB-lite"/>
    </source>
</evidence>
<comment type="caution">
    <text evidence="2">The sequence shown here is derived from an EMBL/GenBank/DDBJ whole genome shotgun (WGS) entry which is preliminary data.</text>
</comment>
<sequence length="63" mass="6963">MFHLRAFLLADHSLYPAPLATPSHHPGLQEPTLLFHARQELHTEPKPGGRPVSGLVTKNVHPV</sequence>
<proteinExistence type="predicted"/>
<organism evidence="2 3">
    <name type="scientific">Molossus molossus</name>
    <name type="common">Pallas' mastiff bat</name>
    <name type="synonym">Vespertilio molossus</name>
    <dbReference type="NCBI Taxonomy" id="27622"/>
    <lineage>
        <taxon>Eukaryota</taxon>
        <taxon>Metazoa</taxon>
        <taxon>Chordata</taxon>
        <taxon>Craniata</taxon>
        <taxon>Vertebrata</taxon>
        <taxon>Euteleostomi</taxon>
        <taxon>Mammalia</taxon>
        <taxon>Eutheria</taxon>
        <taxon>Laurasiatheria</taxon>
        <taxon>Chiroptera</taxon>
        <taxon>Yangochiroptera</taxon>
        <taxon>Molossidae</taxon>
        <taxon>Molossus</taxon>
    </lineage>
</organism>
<gene>
    <name evidence="2" type="ORF">HJG59_001788</name>
</gene>